<comment type="subcellular location">
    <subcellularLocation>
        <location evidence="9">Cytoplasm</location>
    </subcellularLocation>
</comment>
<feature type="binding site" evidence="9">
    <location>
        <position position="9"/>
    </location>
    <ligand>
        <name>Mg(2+)</name>
        <dbReference type="ChEBI" id="CHEBI:18420"/>
    </ligand>
</feature>
<dbReference type="InterPro" id="IPR004372">
    <property type="entry name" value="Ac/propionate_kinase"/>
</dbReference>
<keyword evidence="4 9" id="KW-0479">Metal-binding</keyword>
<feature type="binding site" evidence="9">
    <location>
        <position position="382"/>
    </location>
    <ligand>
        <name>Mg(2+)</name>
        <dbReference type="ChEBI" id="CHEBI:18420"/>
    </ligand>
</feature>
<dbReference type="PROSITE" id="PS01076">
    <property type="entry name" value="ACETATE_KINASE_2"/>
    <property type="match status" value="1"/>
</dbReference>
<feature type="binding site" evidence="9">
    <location>
        <position position="16"/>
    </location>
    <ligand>
        <name>ATP</name>
        <dbReference type="ChEBI" id="CHEBI:30616"/>
    </ligand>
</feature>
<evidence type="ECO:0000313" key="12">
    <source>
        <dbReference type="Proteomes" id="UP001597059"/>
    </source>
</evidence>
<dbReference type="CDD" id="cd24010">
    <property type="entry name" value="ASKHA_NBD_AcK_PK"/>
    <property type="match status" value="1"/>
</dbReference>
<keyword evidence="7 9" id="KW-0067">ATP-binding</keyword>
<evidence type="ECO:0000313" key="11">
    <source>
        <dbReference type="EMBL" id="MFD1383758.1"/>
    </source>
</evidence>
<comment type="caution">
    <text evidence="11">The sequence shown here is derived from an EMBL/GenBank/DDBJ whole genome shotgun (WGS) entry which is preliminary data.</text>
</comment>
<dbReference type="Pfam" id="PF00871">
    <property type="entry name" value="Acetate_kinase"/>
    <property type="match status" value="1"/>
</dbReference>
<dbReference type="NCBIfam" id="TIGR00016">
    <property type="entry name" value="ackA"/>
    <property type="match status" value="1"/>
</dbReference>
<keyword evidence="2 9" id="KW-0963">Cytoplasm</keyword>
<dbReference type="InterPro" id="IPR000890">
    <property type="entry name" value="Aliphatic_acid_kin_short-chain"/>
</dbReference>
<keyword evidence="6 9" id="KW-0418">Kinase</keyword>
<organism evidence="11 12">
    <name type="scientific">Rhodanobacter aciditrophus</name>
    <dbReference type="NCBI Taxonomy" id="1623218"/>
    <lineage>
        <taxon>Bacteria</taxon>
        <taxon>Pseudomonadati</taxon>
        <taxon>Pseudomonadota</taxon>
        <taxon>Gammaproteobacteria</taxon>
        <taxon>Lysobacterales</taxon>
        <taxon>Rhodanobacteraceae</taxon>
        <taxon>Rhodanobacter</taxon>
    </lineage>
</organism>
<dbReference type="PANTHER" id="PTHR21060:SF21">
    <property type="entry name" value="ACETATE KINASE"/>
    <property type="match status" value="1"/>
</dbReference>
<dbReference type="EC" id="2.7.2.1" evidence="9"/>
<comment type="similarity">
    <text evidence="1 9 10">Belongs to the acetokinase family.</text>
</comment>
<sequence length="404" mass="43769">MTDQVLVINCGSSSLKFAVLDGTENPPILEGIADRLGSEHSSITFKHNGTKQEQRLYDNDHRAAVAAIKKWINEHPEADISLAGVGHRVVHGGETFSQSVTINDEVLKGIEDCSVFAPLHNPAHVKGIKETQALFGDLPQVAVFDTAFHQTLSADQYLYPIPMRLYREHHFRKYGFHGTSYRYISQKLSELDPAYGAENALIAHLGNGASVCATCNGQSVDTSMGITPLEGLMMGTRSGSLDPSLLSFIADAEGITMEDALNVLNKESGLKGISEISNDCRTLETAQAQGDDRAQLALDMFSSRAAKHLASVSTNLSSLEHLVFTGGIGENSPLIREAICQRLQTLGIKIDRNTNQTAPRGEISCISLADAPVKVWIIPTNEELLIAQDTLHLINQDTATTHSA</sequence>
<dbReference type="RefSeq" id="WP_377367328.1">
    <property type="nucleotide sequence ID" value="NZ_JBHTMN010000011.1"/>
</dbReference>
<comment type="catalytic activity">
    <reaction evidence="9">
        <text>acetate + ATP = acetyl phosphate + ADP</text>
        <dbReference type="Rhea" id="RHEA:11352"/>
        <dbReference type="ChEBI" id="CHEBI:22191"/>
        <dbReference type="ChEBI" id="CHEBI:30089"/>
        <dbReference type="ChEBI" id="CHEBI:30616"/>
        <dbReference type="ChEBI" id="CHEBI:456216"/>
        <dbReference type="EC" id="2.7.2.1"/>
    </reaction>
</comment>
<evidence type="ECO:0000256" key="9">
    <source>
        <dbReference type="HAMAP-Rule" id="MF_00020"/>
    </source>
</evidence>
<feature type="site" description="Transition state stabilizer" evidence="9">
    <location>
        <position position="177"/>
    </location>
</feature>
<dbReference type="HAMAP" id="MF_00020">
    <property type="entry name" value="Acetate_kinase"/>
    <property type="match status" value="1"/>
</dbReference>
<feature type="site" description="Transition state stabilizer" evidence="9">
    <location>
        <position position="237"/>
    </location>
</feature>
<evidence type="ECO:0000256" key="10">
    <source>
        <dbReference type="RuleBase" id="RU003835"/>
    </source>
</evidence>
<feature type="binding site" evidence="9">
    <location>
        <begin position="327"/>
        <end position="331"/>
    </location>
    <ligand>
        <name>ATP</name>
        <dbReference type="ChEBI" id="CHEBI:30616"/>
    </ligand>
</feature>
<keyword evidence="12" id="KW-1185">Reference proteome</keyword>
<keyword evidence="3 9" id="KW-0808">Transferase</keyword>
<evidence type="ECO:0000256" key="1">
    <source>
        <dbReference type="ARBA" id="ARBA00008748"/>
    </source>
</evidence>
<dbReference type="InterPro" id="IPR023865">
    <property type="entry name" value="Aliphatic_acid_kinase_CS"/>
</dbReference>
<evidence type="ECO:0000256" key="8">
    <source>
        <dbReference type="ARBA" id="ARBA00022842"/>
    </source>
</evidence>
<comment type="function">
    <text evidence="9">Catalyzes the formation of acetyl phosphate from acetate and ATP. Can also catalyze the reverse reaction.</text>
</comment>
<feature type="binding site" evidence="9">
    <location>
        <position position="88"/>
    </location>
    <ligand>
        <name>substrate</name>
    </ligand>
</feature>
<dbReference type="GO" id="GO:0016301">
    <property type="term" value="F:kinase activity"/>
    <property type="evidence" value="ECO:0007669"/>
    <property type="project" value="UniProtKB-KW"/>
</dbReference>
<evidence type="ECO:0000256" key="2">
    <source>
        <dbReference type="ARBA" id="ARBA00022490"/>
    </source>
</evidence>
<feature type="binding site" evidence="9">
    <location>
        <begin position="204"/>
        <end position="208"/>
    </location>
    <ligand>
        <name>ATP</name>
        <dbReference type="ChEBI" id="CHEBI:30616"/>
    </ligand>
</feature>
<comment type="pathway">
    <text evidence="9">Metabolic intermediate biosynthesis; acetyl-CoA biosynthesis; acetyl-CoA from acetate: step 1/2.</text>
</comment>
<feature type="active site" description="Proton donor/acceptor" evidence="9">
    <location>
        <position position="145"/>
    </location>
</feature>
<accession>A0ABW4B2I1</accession>
<evidence type="ECO:0000256" key="7">
    <source>
        <dbReference type="ARBA" id="ARBA00022840"/>
    </source>
</evidence>
<dbReference type="SUPFAM" id="SSF53067">
    <property type="entry name" value="Actin-like ATPase domain"/>
    <property type="match status" value="2"/>
</dbReference>
<evidence type="ECO:0000256" key="3">
    <source>
        <dbReference type="ARBA" id="ARBA00022679"/>
    </source>
</evidence>
<dbReference type="EMBL" id="JBHTMN010000011">
    <property type="protein sequence ID" value="MFD1383758.1"/>
    <property type="molecule type" value="Genomic_DNA"/>
</dbReference>
<evidence type="ECO:0000256" key="5">
    <source>
        <dbReference type="ARBA" id="ARBA00022741"/>
    </source>
</evidence>
<dbReference type="Proteomes" id="UP001597059">
    <property type="component" value="Unassembled WGS sequence"/>
</dbReference>
<dbReference type="PANTHER" id="PTHR21060">
    <property type="entry name" value="ACETATE KINASE"/>
    <property type="match status" value="1"/>
</dbReference>
<keyword evidence="8 9" id="KW-0460">Magnesium</keyword>
<dbReference type="PIRSF" id="PIRSF000722">
    <property type="entry name" value="Acetate_prop_kin"/>
    <property type="match status" value="1"/>
</dbReference>
<name>A0ABW4B2I1_9GAMM</name>
<protein>
    <recommendedName>
        <fullName evidence="9">Acetate kinase</fullName>
        <ecNumber evidence="9">2.7.2.1</ecNumber>
    </recommendedName>
    <alternativeName>
        <fullName evidence="9">Acetokinase</fullName>
    </alternativeName>
</protein>
<evidence type="ECO:0000256" key="4">
    <source>
        <dbReference type="ARBA" id="ARBA00022723"/>
    </source>
</evidence>
<comment type="subunit">
    <text evidence="9">Homodimer.</text>
</comment>
<evidence type="ECO:0000256" key="6">
    <source>
        <dbReference type="ARBA" id="ARBA00022777"/>
    </source>
</evidence>
<dbReference type="PRINTS" id="PR00471">
    <property type="entry name" value="ACETATEKNASE"/>
</dbReference>
<dbReference type="PROSITE" id="PS01075">
    <property type="entry name" value="ACETATE_KINASE_1"/>
    <property type="match status" value="1"/>
</dbReference>
<gene>
    <name evidence="9" type="primary">ackA</name>
    <name evidence="11" type="ORF">ACFQ45_10285</name>
</gene>
<dbReference type="Gene3D" id="3.30.420.40">
    <property type="match status" value="2"/>
</dbReference>
<feature type="binding site" evidence="9">
    <location>
        <begin position="279"/>
        <end position="281"/>
    </location>
    <ligand>
        <name>ATP</name>
        <dbReference type="ChEBI" id="CHEBI:30616"/>
    </ligand>
</feature>
<proteinExistence type="inferred from homology"/>
<dbReference type="InterPro" id="IPR043129">
    <property type="entry name" value="ATPase_NBD"/>
</dbReference>
<keyword evidence="5 9" id="KW-0547">Nucleotide-binding</keyword>
<comment type="cofactor">
    <cofactor evidence="9">
        <name>Mg(2+)</name>
        <dbReference type="ChEBI" id="CHEBI:18420"/>
    </cofactor>
    <cofactor evidence="9">
        <name>Mn(2+)</name>
        <dbReference type="ChEBI" id="CHEBI:29035"/>
    </cofactor>
    <text evidence="9">Mg(2+). Can also accept Mn(2+).</text>
</comment>
<reference evidence="12" key="1">
    <citation type="journal article" date="2019" name="Int. J. Syst. Evol. Microbiol.">
        <title>The Global Catalogue of Microorganisms (GCM) 10K type strain sequencing project: providing services to taxonomists for standard genome sequencing and annotation.</title>
        <authorList>
            <consortium name="The Broad Institute Genomics Platform"/>
            <consortium name="The Broad Institute Genome Sequencing Center for Infectious Disease"/>
            <person name="Wu L."/>
            <person name="Ma J."/>
        </authorList>
    </citation>
    <scope>NUCLEOTIDE SEQUENCE [LARGE SCALE GENOMIC DNA]</scope>
    <source>
        <strain evidence="12">JCM 30774</strain>
    </source>
</reference>